<gene>
    <name evidence="2" type="ORF">RTCCBAU85039_2067</name>
    <name evidence="3" type="ORF">SAMN05216228_100761</name>
</gene>
<keyword evidence="5" id="KW-1185">Reference proteome</keyword>
<dbReference type="EMBL" id="FOCV01000007">
    <property type="protein sequence ID" value="SEN74539.1"/>
    <property type="molecule type" value="Genomic_DNA"/>
</dbReference>
<evidence type="ECO:0008006" key="6">
    <source>
        <dbReference type="Google" id="ProtNLM"/>
    </source>
</evidence>
<evidence type="ECO:0000313" key="5">
    <source>
        <dbReference type="Proteomes" id="UP000198939"/>
    </source>
</evidence>
<organism evidence="2 4">
    <name type="scientific">Rhizobium tibeticum</name>
    <dbReference type="NCBI Taxonomy" id="501024"/>
    <lineage>
        <taxon>Bacteria</taxon>
        <taxon>Pseudomonadati</taxon>
        <taxon>Pseudomonadota</taxon>
        <taxon>Alphaproteobacteria</taxon>
        <taxon>Hyphomicrobiales</taxon>
        <taxon>Rhizobiaceae</taxon>
        <taxon>Rhizobium/Agrobacterium group</taxon>
        <taxon>Rhizobium</taxon>
    </lineage>
</organism>
<dbReference type="Proteomes" id="UP000198939">
    <property type="component" value="Unassembled WGS sequence"/>
</dbReference>
<evidence type="ECO:0000313" key="4">
    <source>
        <dbReference type="Proteomes" id="UP000183063"/>
    </source>
</evidence>
<reference evidence="3 5" key="1">
    <citation type="submission" date="2016-10" db="EMBL/GenBank/DDBJ databases">
        <authorList>
            <person name="Varghese N."/>
            <person name="Submissions S."/>
        </authorList>
    </citation>
    <scope>NUCLEOTIDE SEQUENCE [LARGE SCALE GENOMIC DNA]</scope>
    <source>
        <strain evidence="3 5">CGMCC 1.7071</strain>
    </source>
</reference>
<protein>
    <recommendedName>
        <fullName evidence="6">DUF2934 domain-containing protein</fullName>
    </recommendedName>
</protein>
<evidence type="ECO:0000313" key="2">
    <source>
        <dbReference type="EMBL" id="SEH73945.1"/>
    </source>
</evidence>
<dbReference type="InterPro" id="IPR021327">
    <property type="entry name" value="DUF2934"/>
</dbReference>
<proteinExistence type="predicted"/>
<accession>A0A1H8J1K2</accession>
<name>A0A1H8J1K2_9HYPH</name>
<dbReference type="EMBL" id="FNXB01000009">
    <property type="protein sequence ID" value="SEH73945.1"/>
    <property type="molecule type" value="Genomic_DNA"/>
</dbReference>
<dbReference type="OrthoDB" id="9811127at2"/>
<reference evidence="2" key="3">
    <citation type="submission" date="2016-10" db="EMBL/GenBank/DDBJ databases">
        <authorList>
            <person name="de Groot N.N."/>
        </authorList>
    </citation>
    <scope>NUCLEOTIDE SEQUENCE [LARGE SCALE GENOMIC DNA]</scope>
    <source>
        <strain evidence="2">CCBAU85039</strain>
    </source>
</reference>
<dbReference type="AlphaFoldDB" id="A0A1H8J1K2"/>
<feature type="compositionally biased region" description="Low complexity" evidence="1">
    <location>
        <begin position="48"/>
        <end position="67"/>
    </location>
</feature>
<feature type="region of interest" description="Disordered" evidence="1">
    <location>
        <begin position="38"/>
        <end position="104"/>
    </location>
</feature>
<sequence length="104" mass="11423">MKEHEEKIRRRAYEIWEQEGRPHGQDMKHWLAAFKEFGERADGSPGRASTKSTAKAKSAKPRAATKSAAEKQAGKKTKVAAIAITAAPGDKPRRARSAKSVTTH</sequence>
<dbReference type="RefSeq" id="WP_072374169.1">
    <property type="nucleotide sequence ID" value="NZ_FNXB01000009.1"/>
</dbReference>
<evidence type="ECO:0000313" key="3">
    <source>
        <dbReference type="EMBL" id="SEN74539.1"/>
    </source>
</evidence>
<evidence type="ECO:0000256" key="1">
    <source>
        <dbReference type="SAM" id="MobiDB-lite"/>
    </source>
</evidence>
<dbReference type="Pfam" id="PF11154">
    <property type="entry name" value="DUF2934"/>
    <property type="match status" value="1"/>
</dbReference>
<dbReference type="Proteomes" id="UP000183063">
    <property type="component" value="Unassembled WGS sequence"/>
</dbReference>
<reference evidence="4" key="2">
    <citation type="submission" date="2016-10" db="EMBL/GenBank/DDBJ databases">
        <authorList>
            <person name="Wibberg D."/>
        </authorList>
    </citation>
    <scope>NUCLEOTIDE SEQUENCE [LARGE SCALE GENOMIC DNA]</scope>
</reference>